<dbReference type="NCBIfam" id="TIGR00556">
    <property type="entry name" value="pantethn_trn"/>
    <property type="match status" value="1"/>
</dbReference>
<evidence type="ECO:0000256" key="2">
    <source>
        <dbReference type="ARBA" id="ARBA00022679"/>
    </source>
</evidence>
<evidence type="ECO:0000256" key="5">
    <source>
        <dbReference type="ARBA" id="ARBA00022842"/>
    </source>
</evidence>
<feature type="binding site" evidence="8">
    <location>
        <position position="8"/>
    </location>
    <ligand>
        <name>Mg(2+)</name>
        <dbReference type="ChEBI" id="CHEBI:18420"/>
    </ligand>
</feature>
<protein>
    <recommendedName>
        <fullName evidence="8">Holo-[acyl-carrier-protein] synthase</fullName>
        <shortName evidence="8">Holo-ACP synthase</shortName>
        <ecNumber evidence="8">2.7.8.7</ecNumber>
    </recommendedName>
    <alternativeName>
        <fullName evidence="8">4'-phosphopantetheinyl transferase AcpS</fullName>
    </alternativeName>
</protein>
<dbReference type="OrthoDB" id="517356at2"/>
<keyword evidence="11" id="KW-1185">Reference proteome</keyword>
<evidence type="ECO:0000256" key="1">
    <source>
        <dbReference type="ARBA" id="ARBA00022516"/>
    </source>
</evidence>
<reference evidence="10 11" key="1">
    <citation type="submission" date="2016-07" db="EMBL/GenBank/DDBJ databases">
        <title>Caryophanon tenue genome sequencing.</title>
        <authorList>
            <person name="Verma A."/>
            <person name="Pal Y."/>
            <person name="Krishnamurthi S."/>
        </authorList>
    </citation>
    <scope>NUCLEOTIDE SEQUENCE [LARGE SCALE GENOMIC DNA]</scope>
    <source>
        <strain evidence="10 11">DSM 14152</strain>
    </source>
</reference>
<sequence>MIKGIGLDITELTRIKKIVARTPRFTARILTAREQAIYDTLSEQRKIEFLAGRFAAKEAYAKANGTGIRAGCEFTDIEVLTNELGAPVLYFKGALANGFVSITHSEQYAAAQVILISDNLVE</sequence>
<comment type="catalytic activity">
    <reaction evidence="8">
        <text>apo-[ACP] + CoA = holo-[ACP] + adenosine 3',5'-bisphosphate + H(+)</text>
        <dbReference type="Rhea" id="RHEA:12068"/>
        <dbReference type="Rhea" id="RHEA-COMP:9685"/>
        <dbReference type="Rhea" id="RHEA-COMP:9690"/>
        <dbReference type="ChEBI" id="CHEBI:15378"/>
        <dbReference type="ChEBI" id="CHEBI:29999"/>
        <dbReference type="ChEBI" id="CHEBI:57287"/>
        <dbReference type="ChEBI" id="CHEBI:58343"/>
        <dbReference type="ChEBI" id="CHEBI:64479"/>
        <dbReference type="EC" id="2.7.8.7"/>
    </reaction>
</comment>
<dbReference type="Proteomes" id="UP000093199">
    <property type="component" value="Unassembled WGS sequence"/>
</dbReference>
<comment type="caution">
    <text evidence="10">The sequence shown here is derived from an EMBL/GenBank/DDBJ whole genome shotgun (WGS) entry which is preliminary data.</text>
</comment>
<accession>A0A1C0YBI5</accession>
<keyword evidence="7 8" id="KW-0275">Fatty acid biosynthesis</keyword>
<evidence type="ECO:0000313" key="10">
    <source>
        <dbReference type="EMBL" id="OCS84489.1"/>
    </source>
</evidence>
<dbReference type="NCBIfam" id="TIGR00516">
    <property type="entry name" value="acpS"/>
    <property type="match status" value="1"/>
</dbReference>
<keyword evidence="4 8" id="KW-0276">Fatty acid metabolism</keyword>
<dbReference type="AlphaFoldDB" id="A0A1C0YBI5"/>
<keyword evidence="3 8" id="KW-0479">Metal-binding</keyword>
<feature type="domain" description="4'-phosphopantetheinyl transferase" evidence="9">
    <location>
        <begin position="4"/>
        <end position="111"/>
    </location>
</feature>
<evidence type="ECO:0000256" key="8">
    <source>
        <dbReference type="HAMAP-Rule" id="MF_00101"/>
    </source>
</evidence>
<keyword evidence="5 8" id="KW-0460">Magnesium</keyword>
<dbReference type="HAMAP" id="MF_00101">
    <property type="entry name" value="AcpS"/>
    <property type="match status" value="1"/>
</dbReference>
<comment type="function">
    <text evidence="8">Transfers the 4'-phosphopantetheine moiety from coenzyme A to a Ser of acyl-carrier-protein.</text>
</comment>
<dbReference type="Pfam" id="PF01648">
    <property type="entry name" value="ACPS"/>
    <property type="match status" value="1"/>
</dbReference>
<dbReference type="Gene3D" id="3.90.470.20">
    <property type="entry name" value="4'-phosphopantetheinyl transferase domain"/>
    <property type="match status" value="1"/>
</dbReference>
<evidence type="ECO:0000313" key="11">
    <source>
        <dbReference type="Proteomes" id="UP000093199"/>
    </source>
</evidence>
<dbReference type="EMBL" id="MASJ01000024">
    <property type="protein sequence ID" value="OCS84489.1"/>
    <property type="molecule type" value="Genomic_DNA"/>
</dbReference>
<dbReference type="EC" id="2.7.8.7" evidence="8"/>
<evidence type="ECO:0000259" key="9">
    <source>
        <dbReference type="Pfam" id="PF01648"/>
    </source>
</evidence>
<evidence type="ECO:0000256" key="7">
    <source>
        <dbReference type="ARBA" id="ARBA00023160"/>
    </source>
</evidence>
<keyword evidence="6 8" id="KW-0443">Lipid metabolism</keyword>
<dbReference type="InterPro" id="IPR008278">
    <property type="entry name" value="4-PPantetheinyl_Trfase_dom"/>
</dbReference>
<feature type="binding site" evidence="8">
    <location>
        <position position="58"/>
    </location>
    <ligand>
        <name>Mg(2+)</name>
        <dbReference type="ChEBI" id="CHEBI:18420"/>
    </ligand>
</feature>
<comment type="subcellular location">
    <subcellularLocation>
        <location evidence="8">Cytoplasm</location>
    </subcellularLocation>
</comment>
<name>A0A1C0YBI5_9BACL</name>
<dbReference type="GO" id="GO:0000287">
    <property type="term" value="F:magnesium ion binding"/>
    <property type="evidence" value="ECO:0007669"/>
    <property type="project" value="UniProtKB-UniRule"/>
</dbReference>
<proteinExistence type="inferred from homology"/>
<keyword evidence="1 8" id="KW-0444">Lipid biosynthesis</keyword>
<dbReference type="GO" id="GO:0006633">
    <property type="term" value="P:fatty acid biosynthetic process"/>
    <property type="evidence" value="ECO:0007669"/>
    <property type="project" value="UniProtKB-UniRule"/>
</dbReference>
<evidence type="ECO:0000256" key="6">
    <source>
        <dbReference type="ARBA" id="ARBA00023098"/>
    </source>
</evidence>
<dbReference type="RefSeq" id="WP_066546270.1">
    <property type="nucleotide sequence ID" value="NZ_MASJ01000024.1"/>
</dbReference>
<dbReference type="GO" id="GO:0005737">
    <property type="term" value="C:cytoplasm"/>
    <property type="evidence" value="ECO:0007669"/>
    <property type="project" value="UniProtKB-SubCell"/>
</dbReference>
<dbReference type="InterPro" id="IPR037143">
    <property type="entry name" value="4-PPantetheinyl_Trfase_dom_sf"/>
</dbReference>
<comment type="cofactor">
    <cofactor evidence="8">
        <name>Mg(2+)</name>
        <dbReference type="ChEBI" id="CHEBI:18420"/>
    </cofactor>
</comment>
<dbReference type="STRING" id="33978.A6M13_15035"/>
<evidence type="ECO:0000256" key="3">
    <source>
        <dbReference type="ARBA" id="ARBA00022723"/>
    </source>
</evidence>
<organism evidence="10 11">
    <name type="scientific">Caryophanon tenue</name>
    <dbReference type="NCBI Taxonomy" id="33978"/>
    <lineage>
        <taxon>Bacteria</taxon>
        <taxon>Bacillati</taxon>
        <taxon>Bacillota</taxon>
        <taxon>Bacilli</taxon>
        <taxon>Bacillales</taxon>
        <taxon>Caryophanaceae</taxon>
        <taxon>Caryophanon</taxon>
    </lineage>
</organism>
<gene>
    <name evidence="8" type="primary">acpS</name>
    <name evidence="10" type="ORF">A6M13_15035</name>
</gene>
<evidence type="ECO:0000256" key="4">
    <source>
        <dbReference type="ARBA" id="ARBA00022832"/>
    </source>
</evidence>
<dbReference type="GO" id="GO:0008897">
    <property type="term" value="F:holo-[acyl-carrier-protein] synthase activity"/>
    <property type="evidence" value="ECO:0007669"/>
    <property type="project" value="UniProtKB-UniRule"/>
</dbReference>
<keyword evidence="8" id="KW-0963">Cytoplasm</keyword>
<comment type="similarity">
    <text evidence="8">Belongs to the P-Pant transferase superfamily. AcpS family.</text>
</comment>
<dbReference type="InterPro" id="IPR002582">
    <property type="entry name" value="ACPS"/>
</dbReference>
<keyword evidence="2 8" id="KW-0808">Transferase</keyword>
<dbReference type="SUPFAM" id="SSF56214">
    <property type="entry name" value="4'-phosphopantetheinyl transferase"/>
    <property type="match status" value="1"/>
</dbReference>
<dbReference type="InterPro" id="IPR004568">
    <property type="entry name" value="Ppantetheine-prot_Trfase_dom"/>
</dbReference>